<dbReference type="Proteomes" id="UP000266301">
    <property type="component" value="Chromosome"/>
</dbReference>
<dbReference type="OrthoDB" id="9805492at2"/>
<dbReference type="PANTHER" id="PTHR42873">
    <property type="entry name" value="RIBOSOMAL RNA LARGE SUBUNIT METHYLTRANSFERASE"/>
    <property type="match status" value="1"/>
</dbReference>
<dbReference type="InterPro" id="IPR029063">
    <property type="entry name" value="SAM-dependent_MTases_sf"/>
</dbReference>
<organism evidence="10 11">
    <name type="scientific">Clostridium fermenticellae</name>
    <dbReference type="NCBI Taxonomy" id="2068654"/>
    <lineage>
        <taxon>Bacteria</taxon>
        <taxon>Bacillati</taxon>
        <taxon>Bacillota</taxon>
        <taxon>Clostridia</taxon>
        <taxon>Eubacteriales</taxon>
        <taxon>Clostridiaceae</taxon>
        <taxon>Clostridium</taxon>
    </lineage>
</organism>
<keyword evidence="6" id="KW-0949">S-adenosyl-L-methionine</keyword>
<comment type="similarity">
    <text evidence="8">Belongs to the methyltransferase superfamily. RlmI family.</text>
</comment>
<dbReference type="InterPro" id="IPR015947">
    <property type="entry name" value="PUA-like_sf"/>
</dbReference>
<accession>A0A386H6X9</accession>
<proteinExistence type="inferred from homology"/>
<evidence type="ECO:0000256" key="5">
    <source>
        <dbReference type="ARBA" id="ARBA00022679"/>
    </source>
</evidence>
<keyword evidence="2" id="KW-0963">Cytoplasm</keyword>
<dbReference type="KEGG" id="cfer:D4Z93_12610"/>
<dbReference type="PROSITE" id="PS50890">
    <property type="entry name" value="PUA"/>
    <property type="match status" value="1"/>
</dbReference>
<feature type="domain" description="PUA" evidence="9">
    <location>
        <begin position="3"/>
        <end position="88"/>
    </location>
</feature>
<dbReference type="Gene3D" id="2.30.130.10">
    <property type="entry name" value="PUA domain"/>
    <property type="match status" value="1"/>
</dbReference>
<dbReference type="InterPro" id="IPR041532">
    <property type="entry name" value="RlmI-like_PUA"/>
</dbReference>
<evidence type="ECO:0000256" key="2">
    <source>
        <dbReference type="ARBA" id="ARBA00022490"/>
    </source>
</evidence>
<dbReference type="CDD" id="cd02440">
    <property type="entry name" value="AdoMet_MTases"/>
    <property type="match status" value="1"/>
</dbReference>
<dbReference type="SMART" id="SM00359">
    <property type="entry name" value="PUA"/>
    <property type="match status" value="1"/>
</dbReference>
<dbReference type="CDD" id="cd21153">
    <property type="entry name" value="PUA_RlmI"/>
    <property type="match status" value="1"/>
</dbReference>
<dbReference type="InterPro" id="IPR019614">
    <property type="entry name" value="SAM-dep_methyl-trfase"/>
</dbReference>
<name>A0A386H6X9_9CLOT</name>
<dbReference type="GO" id="GO:0008168">
    <property type="term" value="F:methyltransferase activity"/>
    <property type="evidence" value="ECO:0007669"/>
    <property type="project" value="UniProtKB-KW"/>
</dbReference>
<dbReference type="GO" id="GO:0005737">
    <property type="term" value="C:cytoplasm"/>
    <property type="evidence" value="ECO:0007669"/>
    <property type="project" value="UniProtKB-SubCell"/>
</dbReference>
<sequence>MTCKFYLKKGMGRKSENGYPWIYLNEVASYDGEYQNGDIVEVYNFKNNFIAKGYINNLSKILIRLLTHDINENIDESFFKKRLHQAWDYRKRMISDTSCCRFMFGESDFIPGLIIDKYEDYYVIQCLSLGIDKYKDIIVKILINDFNANGIYERNDIKIRKLEGLDQVKGFLTQPFDTKIQISEYGIKYLIDIENDQKTGFFLDHKENRQAIHRICKDSTVLDCFTHTGSFALNAAAAGAKSVLGIDISCQSINDARKNAELNNLSHIAKFECHNAFDALHTWAKEGKKFDVVILDPPSLAKSKSNISSAVRGYKEINLRGIKMVKSGGFLVTCSCAHYMDKSLFESIVYDAAKDNKRLLRQVDFRTQSPDFPILPNFNESYYLKFYIFQVI</sequence>
<dbReference type="InterPro" id="IPR036974">
    <property type="entry name" value="PUA_sf"/>
</dbReference>
<keyword evidence="5 10" id="KW-0808">Transferase</keyword>
<dbReference type="InterPro" id="IPR002478">
    <property type="entry name" value="PUA"/>
</dbReference>
<dbReference type="AlphaFoldDB" id="A0A386H6X9"/>
<evidence type="ECO:0000313" key="11">
    <source>
        <dbReference type="Proteomes" id="UP000266301"/>
    </source>
</evidence>
<gene>
    <name evidence="10" type="ORF">D4Z93_12610</name>
</gene>
<comment type="subcellular location">
    <subcellularLocation>
        <location evidence="1">Cytoplasm</location>
    </subcellularLocation>
</comment>
<evidence type="ECO:0000313" key="10">
    <source>
        <dbReference type="EMBL" id="AYD41300.1"/>
    </source>
</evidence>
<dbReference type="GO" id="GO:0003723">
    <property type="term" value="F:RNA binding"/>
    <property type="evidence" value="ECO:0007669"/>
    <property type="project" value="UniProtKB-KW"/>
</dbReference>
<dbReference type="RefSeq" id="WP_119974015.1">
    <property type="nucleotide sequence ID" value="NZ_CP032416.1"/>
</dbReference>
<evidence type="ECO:0000256" key="6">
    <source>
        <dbReference type="ARBA" id="ARBA00022691"/>
    </source>
</evidence>
<protein>
    <submittedName>
        <fullName evidence="10">Class I SAM-dependent rRNA methyltransferase</fullName>
    </submittedName>
</protein>
<dbReference type="GO" id="GO:0006364">
    <property type="term" value="P:rRNA processing"/>
    <property type="evidence" value="ECO:0007669"/>
    <property type="project" value="UniProtKB-KW"/>
</dbReference>
<evidence type="ECO:0000256" key="8">
    <source>
        <dbReference type="ARBA" id="ARBA00038091"/>
    </source>
</evidence>
<evidence type="ECO:0000256" key="4">
    <source>
        <dbReference type="ARBA" id="ARBA00022603"/>
    </source>
</evidence>
<dbReference type="GO" id="GO:0032259">
    <property type="term" value="P:methylation"/>
    <property type="evidence" value="ECO:0007669"/>
    <property type="project" value="UniProtKB-KW"/>
</dbReference>
<dbReference type="EMBL" id="CP032416">
    <property type="protein sequence ID" value="AYD41300.1"/>
    <property type="molecule type" value="Genomic_DNA"/>
</dbReference>
<keyword evidence="7" id="KW-0694">RNA-binding</keyword>
<keyword evidence="3" id="KW-0698">rRNA processing</keyword>
<dbReference type="CDD" id="cd11572">
    <property type="entry name" value="RlmI_M_like"/>
    <property type="match status" value="1"/>
</dbReference>
<dbReference type="SUPFAM" id="SSF53335">
    <property type="entry name" value="S-adenosyl-L-methionine-dependent methyltransferases"/>
    <property type="match status" value="1"/>
</dbReference>
<dbReference type="Gene3D" id="3.30.750.80">
    <property type="entry name" value="RNA methyltransferase domain (HRMD) like"/>
    <property type="match status" value="1"/>
</dbReference>
<evidence type="ECO:0000256" key="3">
    <source>
        <dbReference type="ARBA" id="ARBA00022552"/>
    </source>
</evidence>
<dbReference type="Gene3D" id="3.40.50.150">
    <property type="entry name" value="Vaccinia Virus protein VP39"/>
    <property type="match status" value="1"/>
</dbReference>
<keyword evidence="4 10" id="KW-0489">Methyltransferase</keyword>
<dbReference type="Pfam" id="PF17785">
    <property type="entry name" value="PUA_3"/>
    <property type="match status" value="1"/>
</dbReference>
<reference evidence="10 11" key="1">
    <citation type="journal article" date="2019" name="Int. J. Syst. Evol. Microbiol.">
        <title>Clostridium fermenticellae sp. nov., isolated from the mud in a fermentation cellar for the production of the Chinese liquor, baijiu.</title>
        <authorList>
            <person name="Xu P.X."/>
            <person name="Chai L.J."/>
            <person name="Qiu T."/>
            <person name="Zhang X.J."/>
            <person name="Lu Z.M."/>
            <person name="Xiao C."/>
            <person name="Wang S.T."/>
            <person name="Shen C.H."/>
            <person name="Shi J.S."/>
            <person name="Xu Z.H."/>
        </authorList>
    </citation>
    <scope>NUCLEOTIDE SEQUENCE [LARGE SCALE GENOMIC DNA]</scope>
    <source>
        <strain evidence="10 11">JN500901</strain>
    </source>
</reference>
<evidence type="ECO:0000259" key="9">
    <source>
        <dbReference type="SMART" id="SM00359"/>
    </source>
</evidence>
<evidence type="ECO:0000256" key="7">
    <source>
        <dbReference type="ARBA" id="ARBA00022884"/>
    </source>
</evidence>
<dbReference type="Pfam" id="PF10672">
    <property type="entry name" value="Methyltrans_SAM"/>
    <property type="match status" value="1"/>
</dbReference>
<dbReference type="SUPFAM" id="SSF88697">
    <property type="entry name" value="PUA domain-like"/>
    <property type="match status" value="1"/>
</dbReference>
<dbReference type="PANTHER" id="PTHR42873:SF1">
    <property type="entry name" value="S-ADENOSYLMETHIONINE-DEPENDENT METHYLTRANSFERASE DOMAIN-CONTAINING PROTEIN"/>
    <property type="match status" value="1"/>
</dbReference>
<evidence type="ECO:0000256" key="1">
    <source>
        <dbReference type="ARBA" id="ARBA00004496"/>
    </source>
</evidence>
<keyword evidence="11" id="KW-1185">Reference proteome</keyword>